<keyword evidence="3" id="KW-0805">Transcription regulation</keyword>
<evidence type="ECO:0000256" key="4">
    <source>
        <dbReference type="ARBA" id="ARBA00023125"/>
    </source>
</evidence>
<dbReference type="FunFam" id="1.10.10.60:FF:000010">
    <property type="entry name" value="Transcriptional activator Myb isoform A"/>
    <property type="match status" value="1"/>
</dbReference>
<dbReference type="InterPro" id="IPR001005">
    <property type="entry name" value="SANT/Myb"/>
</dbReference>
<dbReference type="Pfam" id="PF00249">
    <property type="entry name" value="Myb_DNA-binding"/>
    <property type="match status" value="3"/>
</dbReference>
<keyword evidence="4" id="KW-0238">DNA-binding</keyword>
<dbReference type="CDD" id="cd00167">
    <property type="entry name" value="SANT"/>
    <property type="match status" value="3"/>
</dbReference>
<evidence type="ECO:0000259" key="8">
    <source>
        <dbReference type="PROSITE" id="PS50090"/>
    </source>
</evidence>
<proteinExistence type="predicted"/>
<dbReference type="OrthoDB" id="2143914at2759"/>
<comment type="subcellular location">
    <subcellularLocation>
        <location evidence="1">Nucleus</location>
    </subcellularLocation>
</comment>
<protein>
    <submittedName>
        <fullName evidence="10">Uncharacterized protein</fullName>
    </submittedName>
</protein>
<dbReference type="SUPFAM" id="SSF46689">
    <property type="entry name" value="Homeodomain-like"/>
    <property type="match status" value="2"/>
</dbReference>
<dbReference type="AlphaFoldDB" id="A0A2G5EX12"/>
<evidence type="ECO:0000256" key="1">
    <source>
        <dbReference type="ARBA" id="ARBA00004123"/>
    </source>
</evidence>
<evidence type="ECO:0000313" key="10">
    <source>
        <dbReference type="EMBL" id="PIA60261.1"/>
    </source>
</evidence>
<dbReference type="Proteomes" id="UP000230069">
    <property type="component" value="Unassembled WGS sequence"/>
</dbReference>
<feature type="domain" description="HTH myb-type" evidence="9">
    <location>
        <begin position="106"/>
        <end position="161"/>
    </location>
</feature>
<dbReference type="InParanoid" id="A0A2G5EX12"/>
<feature type="compositionally biased region" description="Polar residues" evidence="7">
    <location>
        <begin position="37"/>
        <end position="46"/>
    </location>
</feature>
<dbReference type="FunFam" id="1.10.10.60:FF:000324">
    <property type="entry name" value="Transcription factor MYB3R-2"/>
    <property type="match status" value="1"/>
</dbReference>
<feature type="domain" description="Myb-like" evidence="8">
    <location>
        <begin position="158"/>
        <end position="208"/>
    </location>
</feature>
<evidence type="ECO:0000256" key="5">
    <source>
        <dbReference type="ARBA" id="ARBA00023163"/>
    </source>
</evidence>
<dbReference type="GO" id="GO:0000978">
    <property type="term" value="F:RNA polymerase II cis-regulatory region sequence-specific DNA binding"/>
    <property type="evidence" value="ECO:0007669"/>
    <property type="project" value="TreeGrafter"/>
</dbReference>
<keyword evidence="5" id="KW-0804">Transcription</keyword>
<accession>A0A2G5EX12</accession>
<evidence type="ECO:0000256" key="3">
    <source>
        <dbReference type="ARBA" id="ARBA00023015"/>
    </source>
</evidence>
<keyword evidence="2" id="KW-0677">Repeat</keyword>
<dbReference type="SMART" id="SM00717">
    <property type="entry name" value="SANT"/>
    <property type="match status" value="3"/>
</dbReference>
<feature type="domain" description="Myb-like" evidence="8">
    <location>
        <begin position="54"/>
        <end position="105"/>
    </location>
</feature>
<dbReference type="PANTHER" id="PTHR45614:SF194">
    <property type="entry name" value="TRANSCRIPTION FACTOR MYB3R-3-RELATED"/>
    <property type="match status" value="1"/>
</dbReference>
<evidence type="ECO:0000256" key="6">
    <source>
        <dbReference type="ARBA" id="ARBA00023242"/>
    </source>
</evidence>
<dbReference type="FunCoup" id="A0A2G5EX12">
    <property type="interactions" value="676"/>
</dbReference>
<evidence type="ECO:0000259" key="9">
    <source>
        <dbReference type="PROSITE" id="PS51294"/>
    </source>
</evidence>
<dbReference type="GO" id="GO:0005634">
    <property type="term" value="C:nucleus"/>
    <property type="evidence" value="ECO:0007669"/>
    <property type="project" value="UniProtKB-SubCell"/>
</dbReference>
<sequence length="557" mass="61956">MTELKIQQICLVNKQSEETSSSSFSEESYSIALKSPEITSPVTTSPSHRRTSGPIRRAKGGWTPQEDETLRSAVEAFKGKCWKKIAEFFPDRSEVQCLHRWQKVLNPELIKGPWTQEEDDKIIELVAKYGPTKWSVIAKSLPGRIGKQCRERWHNHLNPMIKKDAWTLEEELSLMNAQREYGNKWAEIAKVLPGRTDNSIKNHWNSSLKKKLDFFVATGRLPPVPTTGPNGAKDTCKTTAAGQISACSSKVSDSTDEKCVESEDLCKAEGDGKDRLEDLALECLTDTATGVALIGSSRSDDGQCTRASIIRCTESVSTPNPVDIENTGGDDSDNKLDGSPVHSTIRTFGSLYYEPPQFENIDIPLSSALFDTNCSLHRIYSANSVTSPSGYATPPCVEDSNFGLRNAESILRNAAKSFPNTPSILRKRKTEAYVTLPQDGILKGNEMKVLDSSNGLKEKEISDQDRFVRRSEGEKLYQNPAFHGNDTIEYCDGENFNTAPPYRIWSKRTSVYKSLEKQLDFTLDTQNFESQAQSSLVIKGNQPFTESYSQTAKMGVA</sequence>
<feature type="region of interest" description="Disordered" evidence="7">
    <location>
        <begin position="318"/>
        <end position="340"/>
    </location>
</feature>
<dbReference type="InterPro" id="IPR009057">
    <property type="entry name" value="Homeodomain-like_sf"/>
</dbReference>
<dbReference type="PANTHER" id="PTHR45614">
    <property type="entry name" value="MYB PROTEIN-RELATED"/>
    <property type="match status" value="1"/>
</dbReference>
<feature type="domain" description="HTH myb-type" evidence="9">
    <location>
        <begin position="162"/>
        <end position="212"/>
    </location>
</feature>
<evidence type="ECO:0000256" key="2">
    <source>
        <dbReference type="ARBA" id="ARBA00022737"/>
    </source>
</evidence>
<dbReference type="PROSITE" id="PS51294">
    <property type="entry name" value="HTH_MYB"/>
    <property type="match status" value="3"/>
</dbReference>
<organism evidence="10 11">
    <name type="scientific">Aquilegia coerulea</name>
    <name type="common">Rocky mountain columbine</name>
    <dbReference type="NCBI Taxonomy" id="218851"/>
    <lineage>
        <taxon>Eukaryota</taxon>
        <taxon>Viridiplantae</taxon>
        <taxon>Streptophyta</taxon>
        <taxon>Embryophyta</taxon>
        <taxon>Tracheophyta</taxon>
        <taxon>Spermatophyta</taxon>
        <taxon>Magnoliopsida</taxon>
        <taxon>Ranunculales</taxon>
        <taxon>Ranunculaceae</taxon>
        <taxon>Thalictroideae</taxon>
        <taxon>Aquilegia</taxon>
    </lineage>
</organism>
<dbReference type="InterPro" id="IPR050560">
    <property type="entry name" value="MYB_TF"/>
</dbReference>
<keyword evidence="11" id="KW-1185">Reference proteome</keyword>
<evidence type="ECO:0000256" key="7">
    <source>
        <dbReference type="SAM" id="MobiDB-lite"/>
    </source>
</evidence>
<dbReference type="GO" id="GO:0000981">
    <property type="term" value="F:DNA-binding transcription factor activity, RNA polymerase II-specific"/>
    <property type="evidence" value="ECO:0007669"/>
    <property type="project" value="TreeGrafter"/>
</dbReference>
<dbReference type="Gene3D" id="1.10.10.60">
    <property type="entry name" value="Homeodomain-like"/>
    <property type="match status" value="3"/>
</dbReference>
<dbReference type="InterPro" id="IPR017930">
    <property type="entry name" value="Myb_dom"/>
</dbReference>
<reference evidence="10 11" key="1">
    <citation type="submission" date="2017-09" db="EMBL/GenBank/DDBJ databases">
        <title>WGS assembly of Aquilegia coerulea Goldsmith.</title>
        <authorList>
            <person name="Hodges S."/>
            <person name="Kramer E."/>
            <person name="Nordborg M."/>
            <person name="Tomkins J."/>
            <person name="Borevitz J."/>
            <person name="Derieg N."/>
            <person name="Yan J."/>
            <person name="Mihaltcheva S."/>
            <person name="Hayes R.D."/>
            <person name="Rokhsar D."/>
        </authorList>
    </citation>
    <scope>NUCLEOTIDE SEQUENCE [LARGE SCALE GENOMIC DNA]</scope>
    <source>
        <strain evidence="11">cv. Goldsmith</strain>
    </source>
</reference>
<keyword evidence="6" id="KW-0539">Nucleus</keyword>
<dbReference type="PROSITE" id="PS50090">
    <property type="entry name" value="MYB_LIKE"/>
    <property type="match status" value="3"/>
</dbReference>
<name>A0A2G5EX12_AQUCA</name>
<feature type="region of interest" description="Disordered" evidence="7">
    <location>
        <begin position="35"/>
        <end position="64"/>
    </location>
</feature>
<gene>
    <name evidence="10" type="ORF">AQUCO_00300045v1</name>
</gene>
<dbReference type="EMBL" id="KZ305020">
    <property type="protein sequence ID" value="PIA60261.1"/>
    <property type="molecule type" value="Genomic_DNA"/>
</dbReference>
<evidence type="ECO:0000313" key="11">
    <source>
        <dbReference type="Proteomes" id="UP000230069"/>
    </source>
</evidence>
<feature type="domain" description="HTH myb-type" evidence="9">
    <location>
        <begin position="59"/>
        <end position="105"/>
    </location>
</feature>
<feature type="domain" description="Myb-like" evidence="8">
    <location>
        <begin position="106"/>
        <end position="157"/>
    </location>
</feature>
<feature type="compositionally biased region" description="Basic residues" evidence="7">
    <location>
        <begin position="47"/>
        <end position="59"/>
    </location>
</feature>
<dbReference type="FunFam" id="1.10.10.60:FF:000016">
    <property type="entry name" value="Transcriptional activator Myb isoform A"/>
    <property type="match status" value="1"/>
</dbReference>